<dbReference type="PANTHER" id="PTHR46652:SF3">
    <property type="entry name" value="LEUCINE-RICH REPEAT-CONTAINING PROTEIN 9"/>
    <property type="match status" value="1"/>
</dbReference>
<accession>A0A1H2TSG1</accession>
<gene>
    <name evidence="3" type="ORF">SAMN05444336_1011100</name>
</gene>
<dbReference type="AlphaFoldDB" id="A0A1H2TSG1"/>
<name>A0A1H2TSG1_9RHOB</name>
<evidence type="ECO:0000313" key="4">
    <source>
        <dbReference type="Proteomes" id="UP000199118"/>
    </source>
</evidence>
<dbReference type="InterPro" id="IPR025875">
    <property type="entry name" value="Leu-rich_rpt_4"/>
</dbReference>
<organism evidence="3 4">
    <name type="scientific">Albimonas donghaensis</name>
    <dbReference type="NCBI Taxonomy" id="356660"/>
    <lineage>
        <taxon>Bacteria</taxon>
        <taxon>Pseudomonadati</taxon>
        <taxon>Pseudomonadota</taxon>
        <taxon>Alphaproteobacteria</taxon>
        <taxon>Rhodobacterales</taxon>
        <taxon>Paracoccaceae</taxon>
        <taxon>Albimonas</taxon>
    </lineage>
</organism>
<dbReference type="SUPFAM" id="SSF52058">
    <property type="entry name" value="L domain-like"/>
    <property type="match status" value="1"/>
</dbReference>
<evidence type="ECO:0000256" key="1">
    <source>
        <dbReference type="ARBA" id="ARBA00022614"/>
    </source>
</evidence>
<dbReference type="STRING" id="356660.SAMN05444336_1011100"/>
<protein>
    <submittedName>
        <fullName evidence="3">Leucine Rich repeat-containing protein</fullName>
    </submittedName>
</protein>
<dbReference type="EMBL" id="FNMZ01000001">
    <property type="protein sequence ID" value="SDW46810.1"/>
    <property type="molecule type" value="Genomic_DNA"/>
</dbReference>
<sequence length="599" mass="65140">MLEIEYGREEWNQNPDAAYTEAVRRIRLTRDAKDPEDRRTIWFSDLGALRAIPPGLGEVEGLEALEVGDGETPDGKFPAPSQEIESLAPLAEASDLRRLNLRDTGVTDLSPLARLPRLRVLDLGNNPQVADIAPVAVRTGLQTLNLSGTRVASIAPLVECTGLQSLDLNRTKVADIAPLAGCTGLRSLDLNFTQVADIAPLAGCTRLQSLDLNSTKVADIAPLAGCTGLQSLDLARTQVADIAPLLRIGRFPAGDGKYLDIEDTPAARSDQALEAISKKTPGVQAREVIDWLREKHPEAEAEADAPSALEERLAEASRVDVRLREGPDGAHMIALDRLGPEGAARFDPQAQAQRLDGLRASADDLIEDAGVAGASGQVPEEFTIALRRYRKRLDRDPVNIFELEPSIRRIDSALRSADRPEFDQMMRPGFIGGLEALVAHHDRLKPYFEPPSEVERRRDAALPPVRADADLEALRDTVADIAEKMRDLEATKIADGSLAGVADAATQEIDAEKARPGEAQSRGRRILRGLGGMAARLSGFARMVREGRKVWNVGKAFFESEEWRAIEEALSKAQEKFAELLADALDPLDAPDEDDDPEP</sequence>
<evidence type="ECO:0000313" key="3">
    <source>
        <dbReference type="EMBL" id="SDW46810.1"/>
    </source>
</evidence>
<evidence type="ECO:0000256" key="2">
    <source>
        <dbReference type="ARBA" id="ARBA00022737"/>
    </source>
</evidence>
<reference evidence="3 4" key="1">
    <citation type="submission" date="2016-10" db="EMBL/GenBank/DDBJ databases">
        <authorList>
            <person name="de Groot N.N."/>
        </authorList>
    </citation>
    <scope>NUCLEOTIDE SEQUENCE [LARGE SCALE GENOMIC DNA]</scope>
    <source>
        <strain evidence="3 4">DSM 17890</strain>
    </source>
</reference>
<dbReference type="RefSeq" id="WP_092680065.1">
    <property type="nucleotide sequence ID" value="NZ_FNMZ01000001.1"/>
</dbReference>
<dbReference type="OrthoDB" id="7811098at2"/>
<keyword evidence="2" id="KW-0677">Repeat</keyword>
<dbReference type="Proteomes" id="UP000199118">
    <property type="component" value="Unassembled WGS sequence"/>
</dbReference>
<dbReference type="InterPro" id="IPR032675">
    <property type="entry name" value="LRR_dom_sf"/>
</dbReference>
<dbReference type="InterPro" id="IPR050836">
    <property type="entry name" value="SDS22/Internalin_LRR"/>
</dbReference>
<dbReference type="Gene3D" id="3.80.10.10">
    <property type="entry name" value="Ribonuclease Inhibitor"/>
    <property type="match status" value="1"/>
</dbReference>
<keyword evidence="1" id="KW-0433">Leucine-rich repeat</keyword>
<dbReference type="Pfam" id="PF12799">
    <property type="entry name" value="LRR_4"/>
    <property type="match status" value="3"/>
</dbReference>
<dbReference type="PANTHER" id="PTHR46652">
    <property type="entry name" value="LEUCINE-RICH REPEAT AND IQ DOMAIN-CONTAINING PROTEIN 1-RELATED"/>
    <property type="match status" value="1"/>
</dbReference>
<keyword evidence="4" id="KW-1185">Reference proteome</keyword>
<proteinExistence type="predicted"/>